<sequence length="312" mass="34934">MALLHAEVDSLSLIQTTKFPTINVPVIDLSKPNSKTLINAWEDFGIVKVINHGVRKEVMTKLESEALDFFSLSVTEKESVSDYTSRKIGPNGDAGWVEHLMSCTLSCDFLQKFPSDLRPTVGDYVFSVRNLAIEVLQLLAEGLEMEEKNVFSKYLIDDNNDTIFRINHYPLHSDVPEGHSLLGFGEHTDPQIISIIGSNDVEGFQISLNDGSWGSVSSDPESFYIIVDDLLEVITNGRFKSLSHRTLANGSKDRLSMIYFGGPPLTADISPLISIMEDGEESKYKEFTWEEYKKAAFKSKLTTHRLGAFEIE</sequence>
<evidence type="ECO:0000259" key="4">
    <source>
        <dbReference type="PROSITE" id="PS51471"/>
    </source>
</evidence>
<keyword evidence="6" id="KW-1185">Reference proteome</keyword>
<gene>
    <name evidence="5" type="ORF">GIB67_026223</name>
</gene>
<dbReference type="GO" id="GO:0046872">
    <property type="term" value="F:metal ion binding"/>
    <property type="evidence" value="ECO:0007669"/>
    <property type="project" value="UniProtKB-KW"/>
</dbReference>
<dbReference type="Pfam" id="PF14226">
    <property type="entry name" value="DIOX_N"/>
    <property type="match status" value="1"/>
</dbReference>
<reference evidence="5 6" key="1">
    <citation type="journal article" date="2020" name="IScience">
        <title>Genome Sequencing of the Endangered Kingdonia uniflora (Circaeasteraceae, Ranunculales) Reveals Potential Mechanisms of Evolutionary Specialization.</title>
        <authorList>
            <person name="Sun Y."/>
            <person name="Deng T."/>
            <person name="Zhang A."/>
            <person name="Moore M.J."/>
            <person name="Landis J.B."/>
            <person name="Lin N."/>
            <person name="Zhang H."/>
            <person name="Zhang X."/>
            <person name="Huang J."/>
            <person name="Zhang X."/>
            <person name="Sun H."/>
            <person name="Wang H."/>
        </authorList>
    </citation>
    <scope>NUCLEOTIDE SEQUENCE [LARGE SCALE GENOMIC DNA]</scope>
    <source>
        <strain evidence="5">TB1705</strain>
        <tissue evidence="5">Leaf</tissue>
    </source>
</reference>
<dbReference type="EMBL" id="JACGCM010002493">
    <property type="protein sequence ID" value="KAF6139381.1"/>
    <property type="molecule type" value="Genomic_DNA"/>
</dbReference>
<feature type="domain" description="Fe2OG dioxygenase" evidence="4">
    <location>
        <begin position="159"/>
        <end position="263"/>
    </location>
</feature>
<dbReference type="InterPro" id="IPR005123">
    <property type="entry name" value="Oxoglu/Fe-dep_dioxygenase_dom"/>
</dbReference>
<dbReference type="InterPro" id="IPR044861">
    <property type="entry name" value="IPNS-like_FE2OG_OXY"/>
</dbReference>
<accession>A0A7J7L9Q2</accession>
<dbReference type="AlphaFoldDB" id="A0A7J7L9Q2"/>
<dbReference type="PROSITE" id="PS51471">
    <property type="entry name" value="FE2OG_OXY"/>
    <property type="match status" value="1"/>
</dbReference>
<evidence type="ECO:0000313" key="5">
    <source>
        <dbReference type="EMBL" id="KAF6139381.1"/>
    </source>
</evidence>
<evidence type="ECO:0000256" key="2">
    <source>
        <dbReference type="ARBA" id="ARBA00023004"/>
    </source>
</evidence>
<evidence type="ECO:0000313" key="6">
    <source>
        <dbReference type="Proteomes" id="UP000541444"/>
    </source>
</evidence>
<dbReference type="InterPro" id="IPR026992">
    <property type="entry name" value="DIOX_N"/>
</dbReference>
<proteinExistence type="inferred from homology"/>
<dbReference type="PANTHER" id="PTHR47990">
    <property type="entry name" value="2-OXOGLUTARATE (2OG) AND FE(II)-DEPENDENT OXYGENASE SUPERFAMILY PROTEIN-RELATED"/>
    <property type="match status" value="1"/>
</dbReference>
<dbReference type="GO" id="GO:0016491">
    <property type="term" value="F:oxidoreductase activity"/>
    <property type="evidence" value="ECO:0007669"/>
    <property type="project" value="UniProtKB-KW"/>
</dbReference>
<dbReference type="OrthoDB" id="288590at2759"/>
<protein>
    <recommendedName>
        <fullName evidence="4">Fe2OG dioxygenase domain-containing protein</fullName>
    </recommendedName>
</protein>
<keyword evidence="3" id="KW-0560">Oxidoreductase</keyword>
<dbReference type="InterPro" id="IPR050231">
    <property type="entry name" value="Iron_ascorbate_oxido_reductase"/>
</dbReference>
<keyword evidence="2 3" id="KW-0408">Iron</keyword>
<name>A0A7J7L9Q2_9MAGN</name>
<dbReference type="Proteomes" id="UP000541444">
    <property type="component" value="Unassembled WGS sequence"/>
</dbReference>
<evidence type="ECO:0000256" key="1">
    <source>
        <dbReference type="ARBA" id="ARBA00022723"/>
    </source>
</evidence>
<comment type="caution">
    <text evidence="5">The sequence shown here is derived from an EMBL/GenBank/DDBJ whole genome shotgun (WGS) entry which is preliminary data.</text>
</comment>
<evidence type="ECO:0000256" key="3">
    <source>
        <dbReference type="RuleBase" id="RU003682"/>
    </source>
</evidence>
<organism evidence="5 6">
    <name type="scientific">Kingdonia uniflora</name>
    <dbReference type="NCBI Taxonomy" id="39325"/>
    <lineage>
        <taxon>Eukaryota</taxon>
        <taxon>Viridiplantae</taxon>
        <taxon>Streptophyta</taxon>
        <taxon>Embryophyta</taxon>
        <taxon>Tracheophyta</taxon>
        <taxon>Spermatophyta</taxon>
        <taxon>Magnoliopsida</taxon>
        <taxon>Ranunculales</taxon>
        <taxon>Circaeasteraceae</taxon>
        <taxon>Kingdonia</taxon>
    </lineage>
</organism>
<dbReference type="Gene3D" id="2.60.120.330">
    <property type="entry name" value="B-lactam Antibiotic, Isopenicillin N Synthase, Chain"/>
    <property type="match status" value="1"/>
</dbReference>
<dbReference type="InterPro" id="IPR027443">
    <property type="entry name" value="IPNS-like_sf"/>
</dbReference>
<comment type="similarity">
    <text evidence="3">Belongs to the iron/ascorbate-dependent oxidoreductase family.</text>
</comment>
<dbReference type="SUPFAM" id="SSF51197">
    <property type="entry name" value="Clavaminate synthase-like"/>
    <property type="match status" value="1"/>
</dbReference>
<dbReference type="Pfam" id="PF03171">
    <property type="entry name" value="2OG-FeII_Oxy"/>
    <property type="match status" value="1"/>
</dbReference>
<keyword evidence="1 3" id="KW-0479">Metal-binding</keyword>